<evidence type="ECO:0000313" key="1">
    <source>
        <dbReference type="EMBL" id="MBB4891864.1"/>
    </source>
</evidence>
<evidence type="ECO:0000313" key="2">
    <source>
        <dbReference type="Proteomes" id="UP000556084"/>
    </source>
</evidence>
<dbReference type="RefSeq" id="WP_343069349.1">
    <property type="nucleotide sequence ID" value="NZ_JACHJH010000001.1"/>
</dbReference>
<sequence length="130" mass="13915">MKERIARFLAWARVLLAKSGSRGNVANDTFAPAVLSLPHTSALGAYVTPVLECTCPPVAQLPHVAGTFVVDMQLDKLGQVMGHVGPRLQLRPPAGGLEWEAVPEVVRAATGAEQLRAKVKVVNSRGRWGK</sequence>
<organism evidence="1 2">
    <name type="scientific">Streptomyces olivoverticillatus</name>
    <dbReference type="NCBI Taxonomy" id="66427"/>
    <lineage>
        <taxon>Bacteria</taxon>
        <taxon>Bacillati</taxon>
        <taxon>Actinomycetota</taxon>
        <taxon>Actinomycetes</taxon>
        <taxon>Kitasatosporales</taxon>
        <taxon>Streptomycetaceae</taxon>
        <taxon>Streptomyces</taxon>
    </lineage>
</organism>
<name>A0A7W7LKE6_9ACTN</name>
<protein>
    <submittedName>
        <fullName evidence="1">Uncharacterized protein</fullName>
    </submittedName>
</protein>
<accession>A0A7W7LKE6</accession>
<keyword evidence="2" id="KW-1185">Reference proteome</keyword>
<dbReference type="AlphaFoldDB" id="A0A7W7LKE6"/>
<gene>
    <name evidence="1" type="ORF">FHS39_000864</name>
</gene>
<dbReference type="EMBL" id="JACHJH010000001">
    <property type="protein sequence ID" value="MBB4891864.1"/>
    <property type="molecule type" value="Genomic_DNA"/>
</dbReference>
<comment type="caution">
    <text evidence="1">The sequence shown here is derived from an EMBL/GenBank/DDBJ whole genome shotgun (WGS) entry which is preliminary data.</text>
</comment>
<proteinExistence type="predicted"/>
<reference evidence="1 2" key="1">
    <citation type="submission" date="2020-08" db="EMBL/GenBank/DDBJ databases">
        <title>Genomic Encyclopedia of Type Strains, Phase III (KMG-III): the genomes of soil and plant-associated and newly described type strains.</title>
        <authorList>
            <person name="Whitman W."/>
        </authorList>
    </citation>
    <scope>NUCLEOTIDE SEQUENCE [LARGE SCALE GENOMIC DNA]</scope>
    <source>
        <strain evidence="1 2">CECT 3266</strain>
    </source>
</reference>
<dbReference type="Proteomes" id="UP000556084">
    <property type="component" value="Unassembled WGS sequence"/>
</dbReference>